<feature type="binding site" evidence="10">
    <location>
        <position position="147"/>
    </location>
    <ligand>
        <name>FMN</name>
        <dbReference type="ChEBI" id="CHEBI:58210"/>
    </ligand>
</feature>
<dbReference type="GO" id="GO:0016226">
    <property type="term" value="P:iron-sulfur cluster assembly"/>
    <property type="evidence" value="ECO:0007669"/>
    <property type="project" value="UniProtKB-UniRule"/>
</dbReference>
<evidence type="ECO:0000256" key="4">
    <source>
        <dbReference type="ARBA" id="ARBA00022490"/>
    </source>
</evidence>
<comment type="catalytic activity">
    <reaction evidence="10">
        <text>2 oxidized [2Fe-2S]-[protein] + NADPH = 2 reduced [2Fe-2S]-[protein] + NADP(+) + H(+)</text>
        <dbReference type="Rhea" id="RHEA:67716"/>
        <dbReference type="Rhea" id="RHEA-COMP:17327"/>
        <dbReference type="Rhea" id="RHEA-COMP:17328"/>
        <dbReference type="ChEBI" id="CHEBI:15378"/>
        <dbReference type="ChEBI" id="CHEBI:33737"/>
        <dbReference type="ChEBI" id="CHEBI:33738"/>
        <dbReference type="ChEBI" id="CHEBI:57783"/>
        <dbReference type="ChEBI" id="CHEBI:58349"/>
    </reaction>
</comment>
<dbReference type="GO" id="GO:0005829">
    <property type="term" value="C:cytosol"/>
    <property type="evidence" value="ECO:0007669"/>
    <property type="project" value="TreeGrafter"/>
</dbReference>
<reference evidence="13 14" key="1">
    <citation type="submission" date="2019-07" db="EMBL/GenBank/DDBJ databases">
        <title>Draft genome assembly of a fouling barnacle, Amphibalanus amphitrite (Darwin, 1854): The first reference genome for Thecostraca.</title>
        <authorList>
            <person name="Kim W."/>
        </authorList>
    </citation>
    <scope>NUCLEOTIDE SEQUENCE [LARGE SCALE GENOMIC DNA]</scope>
    <source>
        <strain evidence="13">SNU_AA5</strain>
        <tissue evidence="13">Soma without cirri and trophi</tissue>
    </source>
</reference>
<comment type="cofactor">
    <cofactor evidence="2 10">
        <name>FAD</name>
        <dbReference type="ChEBI" id="CHEBI:57692"/>
    </cofactor>
</comment>
<dbReference type="Pfam" id="PF00175">
    <property type="entry name" value="NAD_binding_1"/>
    <property type="match status" value="1"/>
</dbReference>
<evidence type="ECO:0000256" key="8">
    <source>
        <dbReference type="ARBA" id="ARBA00022857"/>
    </source>
</evidence>
<dbReference type="Gene3D" id="3.40.50.360">
    <property type="match status" value="1"/>
</dbReference>
<dbReference type="Gene3D" id="3.40.50.80">
    <property type="entry name" value="Nucleotide-binding domain of ferredoxin-NADP reductase (FNR) module"/>
    <property type="match status" value="1"/>
</dbReference>
<dbReference type="PANTHER" id="PTHR19384">
    <property type="entry name" value="NITRIC OXIDE SYNTHASE-RELATED"/>
    <property type="match status" value="1"/>
</dbReference>
<evidence type="ECO:0000256" key="6">
    <source>
        <dbReference type="ARBA" id="ARBA00022643"/>
    </source>
</evidence>
<keyword evidence="5 10" id="KW-0285">Flavoprotein</keyword>
<dbReference type="FunFam" id="3.40.50.360:FF:000015">
    <property type="entry name" value="NADPH-dependent diflavin oxidoreductase 1"/>
    <property type="match status" value="1"/>
</dbReference>
<dbReference type="Gene3D" id="1.20.990.10">
    <property type="entry name" value="NADPH-cytochrome p450 Reductase, Chain A, domain 3"/>
    <property type="match status" value="1"/>
</dbReference>
<evidence type="ECO:0000256" key="9">
    <source>
        <dbReference type="ARBA" id="ARBA00023002"/>
    </source>
</evidence>
<evidence type="ECO:0000256" key="10">
    <source>
        <dbReference type="HAMAP-Rule" id="MF_03178"/>
    </source>
</evidence>
<keyword evidence="14" id="KW-1185">Reference proteome</keyword>
<comment type="similarity">
    <text evidence="10">In the N-terminal section; belongs to the flavodoxin family.</text>
</comment>
<keyword evidence="4 10" id="KW-0963">Cytoplasm</keyword>
<comment type="similarity">
    <text evidence="10">Belongs to the NADPH-dependent diflavin oxidoreductase NDOR1 family.</text>
</comment>
<evidence type="ECO:0000256" key="3">
    <source>
        <dbReference type="ARBA" id="ARBA00004496"/>
    </source>
</evidence>
<dbReference type="InterPro" id="IPR029039">
    <property type="entry name" value="Flavoprotein-like_sf"/>
</dbReference>
<dbReference type="AlphaFoldDB" id="A0A6A4VSE6"/>
<feature type="binding site" evidence="10">
    <location>
        <begin position="522"/>
        <end position="526"/>
    </location>
    <ligand>
        <name>NADP(+)</name>
        <dbReference type="ChEBI" id="CHEBI:58349"/>
    </ligand>
</feature>
<comment type="function">
    <text evidence="10">NADPH-dependent reductase which is a central component of the cytosolic iron-sulfur (Fe-S) protein assembly (CIA) machinery. Transfers electrons from NADPH via its FAD and FMN prosthetic groups to the [2Fe-2S] cluster of the anamorsin/DRE2 homolog, another key component of the CIA machinery. In turn, this reduced cluster provides electrons for assembly of cytosolic iron-sulfur cluster proteins.</text>
</comment>
<dbReference type="GO" id="GO:0160246">
    <property type="term" value="F:NADPH-iron-sulfur [2Fe-2S] protein oxidoreductase activity"/>
    <property type="evidence" value="ECO:0007669"/>
    <property type="project" value="InterPro"/>
</dbReference>
<dbReference type="InterPro" id="IPR008254">
    <property type="entry name" value="Flavodoxin/NO_synth"/>
</dbReference>
<evidence type="ECO:0000256" key="5">
    <source>
        <dbReference type="ARBA" id="ARBA00022630"/>
    </source>
</evidence>
<feature type="binding site" evidence="10">
    <location>
        <begin position="74"/>
        <end position="77"/>
    </location>
    <ligand>
        <name>FMN</name>
        <dbReference type="ChEBI" id="CHEBI:58210"/>
    </ligand>
</feature>
<sequence length="598" mass="67552">MEVTGDQNDRPPEAGQCRARLTVLYGSQTGTAEDLAQRIGREARRRLFECEVCALDELRPAALLDERLALFVVATTGQGDVPDNMAVTWRQLLRRDLPADSLRALRFGVIALGDSSYAKFNYVGKRLQKRLLQLGAAPLQPPALGDDQHDLGADAAIDPWLGDWWDKLDALWPLPAGWQLLPADRPPPARHAVRYLEENGNERAVETAPLPSSRHFVATVRSNRRLTPEDHFQEVRLISLDVSGTDVTYRPGDVATVLPQNLAEETEQLLDLLGWQPNQLVMVDGPRADLLPRPCSLRYLATHVLDIHAVPRRSLFELLAYFTESELEREKLTELSSAVGQEERFDYCDRPRRTTLEVLQDFWATARRLPLDLLLDMLPVIRERHFSIASSPKVHGDELQLLVAVVRYRSRLAAPRRGLCSTWLSLLPAGHALTVSVRPGTLRFPAEPDRPVVMIGPGTGVAPFRSYIAEETAETDRPRPLCLFFGCRNRAADLFFGDEWQRLEDDNKLQLFCAFSRDQEHKIYVQDRIREQAALVWRLVHAEGATICVAGSAKRMPEDVAAALQQVFAEQGDMSAEEAERYRQQLERHGRYQTETWS</sequence>
<evidence type="ECO:0000259" key="12">
    <source>
        <dbReference type="PROSITE" id="PS51384"/>
    </source>
</evidence>
<dbReference type="EMBL" id="VIIS01001783">
    <property type="protein sequence ID" value="KAF0292928.1"/>
    <property type="molecule type" value="Genomic_DNA"/>
</dbReference>
<accession>A0A6A4VSE6</accession>
<dbReference type="SUPFAM" id="SSF63380">
    <property type="entry name" value="Riboflavin synthase domain-like"/>
    <property type="match status" value="1"/>
</dbReference>
<dbReference type="GO" id="GO:0005634">
    <property type="term" value="C:nucleus"/>
    <property type="evidence" value="ECO:0007669"/>
    <property type="project" value="UniProtKB-ARBA"/>
</dbReference>
<feature type="domain" description="Flavodoxin-like" evidence="11">
    <location>
        <begin position="21"/>
        <end position="165"/>
    </location>
</feature>
<comment type="cofactor">
    <cofactor evidence="1 10">
        <name>FMN</name>
        <dbReference type="ChEBI" id="CHEBI:58210"/>
    </cofactor>
</comment>
<dbReference type="Proteomes" id="UP000440578">
    <property type="component" value="Unassembled WGS sequence"/>
</dbReference>
<dbReference type="EC" id="1.18.1.-" evidence="10"/>
<dbReference type="HAMAP" id="MF_03178">
    <property type="entry name" value="NDOR1"/>
    <property type="match status" value="1"/>
</dbReference>
<dbReference type="SUPFAM" id="SSF52218">
    <property type="entry name" value="Flavoproteins"/>
    <property type="match status" value="1"/>
</dbReference>
<evidence type="ECO:0000256" key="1">
    <source>
        <dbReference type="ARBA" id="ARBA00001917"/>
    </source>
</evidence>
<feature type="binding site" evidence="10">
    <location>
        <begin position="418"/>
        <end position="421"/>
    </location>
    <ligand>
        <name>FAD</name>
        <dbReference type="ChEBI" id="CHEBI:57692"/>
    </ligand>
</feature>
<dbReference type="GO" id="GO:0016651">
    <property type="term" value="F:oxidoreductase activity, acting on NAD(P)H"/>
    <property type="evidence" value="ECO:0007669"/>
    <property type="project" value="UniProtKB-UniRule"/>
</dbReference>
<dbReference type="InterPro" id="IPR017927">
    <property type="entry name" value="FAD-bd_FR_type"/>
</dbReference>
<dbReference type="OrthoDB" id="1856718at2759"/>
<feature type="binding site" evidence="10">
    <location>
        <begin position="384"/>
        <end position="387"/>
    </location>
    <ligand>
        <name>FAD</name>
        <dbReference type="ChEBI" id="CHEBI:57692"/>
    </ligand>
</feature>
<dbReference type="GO" id="GO:0050660">
    <property type="term" value="F:flavin adenine dinucleotide binding"/>
    <property type="evidence" value="ECO:0007669"/>
    <property type="project" value="UniProtKB-UniRule"/>
</dbReference>
<dbReference type="SUPFAM" id="SSF52343">
    <property type="entry name" value="Ferredoxin reductase-like, C-terminal NADP-linked domain"/>
    <property type="match status" value="1"/>
</dbReference>
<comment type="subcellular location">
    <subcellularLocation>
        <location evidence="3 10">Cytoplasm</location>
    </subcellularLocation>
</comment>
<keyword evidence="9 10" id="KW-0560">Oxidoreductase</keyword>
<evidence type="ECO:0000256" key="7">
    <source>
        <dbReference type="ARBA" id="ARBA00022827"/>
    </source>
</evidence>
<dbReference type="Pfam" id="PF00667">
    <property type="entry name" value="FAD_binding_1"/>
    <property type="match status" value="1"/>
</dbReference>
<dbReference type="PROSITE" id="PS50902">
    <property type="entry name" value="FLAVODOXIN_LIKE"/>
    <property type="match status" value="1"/>
</dbReference>
<feature type="binding site" evidence="10">
    <location>
        <begin position="516"/>
        <end position="517"/>
    </location>
    <ligand>
        <name>NADP(+)</name>
        <dbReference type="ChEBI" id="CHEBI:58349"/>
    </ligand>
</feature>
<evidence type="ECO:0000313" key="13">
    <source>
        <dbReference type="EMBL" id="KAF0292928.1"/>
    </source>
</evidence>
<dbReference type="InterPro" id="IPR023173">
    <property type="entry name" value="NADPH_Cyt_P450_Rdtase_alpha"/>
</dbReference>
<evidence type="ECO:0000313" key="14">
    <source>
        <dbReference type="Proteomes" id="UP000440578"/>
    </source>
</evidence>
<dbReference type="InterPro" id="IPR028879">
    <property type="entry name" value="NDOR1"/>
</dbReference>
<feature type="binding site" evidence="10">
    <location>
        <position position="459"/>
    </location>
    <ligand>
        <name>NADP(+)</name>
        <dbReference type="ChEBI" id="CHEBI:58349"/>
    </ligand>
</feature>
<protein>
    <recommendedName>
        <fullName evidence="10">NADPH-dependent diflavin oxidoreductase 1</fullName>
        <ecNumber evidence="10">1.18.1.-</ecNumber>
    </recommendedName>
    <alternativeName>
        <fullName evidence="10">NADPH-dependent FMN and FAD-containing oxidoreductase</fullName>
    </alternativeName>
</protein>
<feature type="domain" description="FAD-binding FR-type" evidence="12">
    <location>
        <begin position="213"/>
        <end position="445"/>
    </location>
</feature>
<feature type="binding site" evidence="10">
    <location>
        <position position="352"/>
    </location>
    <ligand>
        <name>FAD</name>
        <dbReference type="ChEBI" id="CHEBI:57692"/>
    </ligand>
</feature>
<keyword evidence="8 10" id="KW-0521">NADP</keyword>
<dbReference type="InterPro" id="IPR017938">
    <property type="entry name" value="Riboflavin_synthase-like_b-brl"/>
</dbReference>
<proteinExistence type="inferred from homology"/>
<name>A0A6A4VSE6_AMPAM</name>
<keyword evidence="6 10" id="KW-0288">FMN</keyword>
<dbReference type="FunFam" id="3.40.50.80:FF:000032">
    <property type="entry name" value="NADPH-dependent diflavin oxidoreductase 1"/>
    <property type="match status" value="1"/>
</dbReference>
<dbReference type="GO" id="GO:0010181">
    <property type="term" value="F:FMN binding"/>
    <property type="evidence" value="ECO:0007669"/>
    <property type="project" value="UniProtKB-UniRule"/>
</dbReference>
<evidence type="ECO:0000256" key="2">
    <source>
        <dbReference type="ARBA" id="ARBA00001974"/>
    </source>
</evidence>
<dbReference type="Gene3D" id="2.40.30.10">
    <property type="entry name" value="Translation factors"/>
    <property type="match status" value="1"/>
</dbReference>
<dbReference type="InterPro" id="IPR039261">
    <property type="entry name" value="FNR_nucleotide-bd"/>
</dbReference>
<dbReference type="InterPro" id="IPR001709">
    <property type="entry name" value="Flavoprot_Pyr_Nucl_cyt_Rdtase"/>
</dbReference>
<feature type="binding site" evidence="10">
    <location>
        <begin position="27"/>
        <end position="32"/>
    </location>
    <ligand>
        <name>FMN</name>
        <dbReference type="ChEBI" id="CHEBI:58210"/>
    </ligand>
</feature>
<comment type="similarity">
    <text evidence="10">In the C-terminal section; belongs to the flavoprotein pyridine nucleotide cytochrome reductase family.</text>
</comment>
<comment type="caution">
    <text evidence="13">The sequence shown here is derived from an EMBL/GenBank/DDBJ whole genome shotgun (WGS) entry which is preliminary data.</text>
</comment>
<dbReference type="InterPro" id="IPR003097">
    <property type="entry name" value="CysJ-like_FAD-binding"/>
</dbReference>
<feature type="binding site" evidence="10">
    <location>
        <begin position="112"/>
        <end position="121"/>
    </location>
    <ligand>
        <name>FMN</name>
        <dbReference type="ChEBI" id="CHEBI:58210"/>
    </ligand>
</feature>
<dbReference type="PRINTS" id="PR00371">
    <property type="entry name" value="FPNCR"/>
</dbReference>
<dbReference type="PROSITE" id="PS51384">
    <property type="entry name" value="FAD_FR"/>
    <property type="match status" value="1"/>
</dbReference>
<dbReference type="InterPro" id="IPR001094">
    <property type="entry name" value="Flavdoxin-like"/>
</dbReference>
<feature type="binding site" evidence="10">
    <location>
        <position position="597"/>
    </location>
    <ligand>
        <name>FAD</name>
        <dbReference type="ChEBI" id="CHEBI:57692"/>
    </ligand>
</feature>
<dbReference type="Pfam" id="PF00258">
    <property type="entry name" value="Flavodoxin_1"/>
    <property type="match status" value="1"/>
</dbReference>
<dbReference type="GO" id="GO:0050661">
    <property type="term" value="F:NADP binding"/>
    <property type="evidence" value="ECO:0007669"/>
    <property type="project" value="UniProtKB-UniRule"/>
</dbReference>
<dbReference type="PANTHER" id="PTHR19384:SF10">
    <property type="entry name" value="NADPH-DEPENDENT DIFLAVIN OXIDOREDUCTASE 1"/>
    <property type="match status" value="1"/>
</dbReference>
<gene>
    <name evidence="13" type="primary">ndor1</name>
    <name evidence="13" type="ORF">FJT64_009125</name>
</gene>
<feature type="binding site" evidence="10">
    <location>
        <position position="559"/>
    </location>
    <ligand>
        <name>NADP(+)</name>
        <dbReference type="ChEBI" id="CHEBI:58349"/>
    </ligand>
</feature>
<dbReference type="InterPro" id="IPR001433">
    <property type="entry name" value="OxRdtase_FAD/NAD-bd"/>
</dbReference>
<dbReference type="PRINTS" id="PR00369">
    <property type="entry name" value="FLAVODOXIN"/>
</dbReference>
<organism evidence="13 14">
    <name type="scientific">Amphibalanus amphitrite</name>
    <name type="common">Striped barnacle</name>
    <name type="synonym">Balanus amphitrite</name>
    <dbReference type="NCBI Taxonomy" id="1232801"/>
    <lineage>
        <taxon>Eukaryota</taxon>
        <taxon>Metazoa</taxon>
        <taxon>Ecdysozoa</taxon>
        <taxon>Arthropoda</taxon>
        <taxon>Crustacea</taxon>
        <taxon>Multicrustacea</taxon>
        <taxon>Cirripedia</taxon>
        <taxon>Thoracica</taxon>
        <taxon>Thoracicalcarea</taxon>
        <taxon>Balanomorpha</taxon>
        <taxon>Balanoidea</taxon>
        <taxon>Balanidae</taxon>
        <taxon>Amphibalaninae</taxon>
        <taxon>Amphibalanus</taxon>
    </lineage>
</organism>
<keyword evidence="7 10" id="KW-0274">FAD</keyword>
<evidence type="ECO:0000259" key="11">
    <source>
        <dbReference type="PROSITE" id="PS50902"/>
    </source>
</evidence>